<gene>
    <name evidence="11" type="primary">mutM</name>
    <name evidence="11" type="ORF">B9O19_00339</name>
</gene>
<name>A0A2K9NZQ5_9FIRM</name>
<dbReference type="PANTHER" id="PTHR22993">
    <property type="entry name" value="FORMAMIDOPYRIMIDINE-DNA GLYCOSYLASE"/>
    <property type="match status" value="1"/>
</dbReference>
<keyword evidence="3" id="KW-0227">DNA damage</keyword>
<comment type="similarity">
    <text evidence="2">Belongs to the FPG family.</text>
</comment>
<dbReference type="AlphaFoldDB" id="A0A2K9NZQ5"/>
<dbReference type="Gene3D" id="1.10.8.50">
    <property type="match status" value="1"/>
</dbReference>
<sequence length="273" mass="30766">MLELPEVLSRVRELNENIVGKMVKSVIPPSSPHKFCWFNGEVESYNDILTGKKVIAVNNVGIFVEIVFSDEKRLCYNDGVNLRLLTPGEKRPSKYQLIIDFEDGCALIFTVAMYGGIICHNGDYDNDYYISGKKSISIIGDEFSYQYFKNILSSVKPSLSLKAFLATEQRFVGLGNGVLQDILFEARLRPRHKISELSEEDIKNIFNSIKSVLLDMTEHGGRDTEKDIFGSPGRYKTKLSKNTYKNGCSICGSEITKESYLGGTVYYCPKCQI</sequence>
<dbReference type="SUPFAM" id="SSF46946">
    <property type="entry name" value="S13-like H2TH domain"/>
    <property type="match status" value="1"/>
</dbReference>
<keyword evidence="12" id="KW-1185">Reference proteome</keyword>
<keyword evidence="8" id="KW-0511">Multifunctional enzyme</keyword>
<dbReference type="InterPro" id="IPR010979">
    <property type="entry name" value="Ribosomal_uS13-like_H2TH"/>
</dbReference>
<evidence type="ECO:0000256" key="7">
    <source>
        <dbReference type="ARBA" id="ARBA00023239"/>
    </source>
</evidence>
<organism evidence="11 12">
    <name type="scientific">Monoglobus pectinilyticus</name>
    <dbReference type="NCBI Taxonomy" id="1981510"/>
    <lineage>
        <taxon>Bacteria</taxon>
        <taxon>Bacillati</taxon>
        <taxon>Bacillota</taxon>
        <taxon>Clostridia</taxon>
        <taxon>Monoglobales</taxon>
        <taxon>Monoglobaceae</taxon>
        <taxon>Monoglobus</taxon>
    </lineage>
</organism>
<dbReference type="GO" id="GO:0006284">
    <property type="term" value="P:base-excision repair"/>
    <property type="evidence" value="ECO:0007669"/>
    <property type="project" value="InterPro"/>
</dbReference>
<accession>A0A2K9NZQ5</accession>
<dbReference type="EC" id="3.2.2.23" evidence="11"/>
<keyword evidence="7" id="KW-0456">Lyase</keyword>
<dbReference type="GO" id="GO:0034039">
    <property type="term" value="F:8-oxo-7,8-dihydroguanine DNA N-glycosylase activity"/>
    <property type="evidence" value="ECO:0007669"/>
    <property type="project" value="TreeGrafter"/>
</dbReference>
<evidence type="ECO:0000256" key="4">
    <source>
        <dbReference type="ARBA" id="ARBA00022801"/>
    </source>
</evidence>
<evidence type="ECO:0000259" key="10">
    <source>
        <dbReference type="PROSITE" id="PS51068"/>
    </source>
</evidence>
<dbReference type="SUPFAM" id="SSF81624">
    <property type="entry name" value="N-terminal domain of MutM-like DNA repair proteins"/>
    <property type="match status" value="1"/>
</dbReference>
<dbReference type="Pfam" id="PF01149">
    <property type="entry name" value="Fapy_DNA_glyco"/>
    <property type="match status" value="1"/>
</dbReference>
<dbReference type="SMART" id="SM01232">
    <property type="entry name" value="H2TH"/>
    <property type="match status" value="1"/>
</dbReference>
<evidence type="ECO:0000256" key="9">
    <source>
        <dbReference type="ARBA" id="ARBA00023295"/>
    </source>
</evidence>
<dbReference type="PROSITE" id="PS51068">
    <property type="entry name" value="FPG_CAT"/>
    <property type="match status" value="1"/>
</dbReference>
<proteinExistence type="inferred from homology"/>
<dbReference type="GeneID" id="98061768"/>
<comment type="catalytic activity">
    <reaction evidence="1">
        <text>Hydrolysis of DNA containing ring-opened 7-methylguanine residues, releasing 2,6-diamino-4-hydroxy-5-(N-methyl)formamidopyrimidine.</text>
        <dbReference type="EC" id="3.2.2.23"/>
    </reaction>
</comment>
<dbReference type="Pfam" id="PF06831">
    <property type="entry name" value="H2TH"/>
    <property type="match status" value="1"/>
</dbReference>
<dbReference type="InterPro" id="IPR015886">
    <property type="entry name" value="H2TH_FPG"/>
</dbReference>
<dbReference type="OrthoDB" id="9800855at2"/>
<keyword evidence="9 11" id="KW-0326">Glycosidase</keyword>
<evidence type="ECO:0000256" key="1">
    <source>
        <dbReference type="ARBA" id="ARBA00001668"/>
    </source>
</evidence>
<dbReference type="InterPro" id="IPR012319">
    <property type="entry name" value="FPG_cat"/>
</dbReference>
<evidence type="ECO:0000256" key="2">
    <source>
        <dbReference type="ARBA" id="ARBA00009409"/>
    </source>
</evidence>
<dbReference type="GO" id="GO:0008270">
    <property type="term" value="F:zinc ion binding"/>
    <property type="evidence" value="ECO:0007669"/>
    <property type="project" value="InterPro"/>
</dbReference>
<dbReference type="GO" id="GO:0003684">
    <property type="term" value="F:damaged DNA binding"/>
    <property type="evidence" value="ECO:0007669"/>
    <property type="project" value="InterPro"/>
</dbReference>
<dbReference type="GO" id="GO:0016829">
    <property type="term" value="F:lyase activity"/>
    <property type="evidence" value="ECO:0007669"/>
    <property type="project" value="UniProtKB-KW"/>
</dbReference>
<dbReference type="EMBL" id="CP020991">
    <property type="protein sequence ID" value="AUO18523.1"/>
    <property type="molecule type" value="Genomic_DNA"/>
</dbReference>
<dbReference type="RefSeq" id="WP_102364819.1">
    <property type="nucleotide sequence ID" value="NZ_CP020991.1"/>
</dbReference>
<dbReference type="InterPro" id="IPR035937">
    <property type="entry name" value="FPG_N"/>
</dbReference>
<dbReference type="Proteomes" id="UP000235589">
    <property type="component" value="Chromosome"/>
</dbReference>
<keyword evidence="6" id="KW-0234">DNA repair</keyword>
<evidence type="ECO:0000256" key="6">
    <source>
        <dbReference type="ARBA" id="ARBA00023204"/>
    </source>
</evidence>
<evidence type="ECO:0000313" key="11">
    <source>
        <dbReference type="EMBL" id="AUO18523.1"/>
    </source>
</evidence>
<evidence type="ECO:0000256" key="5">
    <source>
        <dbReference type="ARBA" id="ARBA00023125"/>
    </source>
</evidence>
<evidence type="ECO:0000313" key="12">
    <source>
        <dbReference type="Proteomes" id="UP000235589"/>
    </source>
</evidence>
<dbReference type="KEGG" id="mpec:B9O19_00339"/>
<protein>
    <submittedName>
        <fullName evidence="11">Formamidopyrimidine-DNA glycosylase</fullName>
        <ecNumber evidence="11">3.2.2.23</ecNumber>
    </submittedName>
</protein>
<dbReference type="PANTHER" id="PTHR22993:SF9">
    <property type="entry name" value="FORMAMIDOPYRIMIDINE-DNA GLYCOSYLASE"/>
    <property type="match status" value="1"/>
</dbReference>
<reference evidence="11 12" key="1">
    <citation type="submission" date="2017-04" db="EMBL/GenBank/DDBJ databases">
        <title>Monoglobus pectinilyticus 14 draft genome.</title>
        <authorList>
            <person name="Kim C."/>
            <person name="Rosendale D.I."/>
            <person name="Kelly W.J."/>
            <person name="Tannock G.W."/>
            <person name="Patchett M.L."/>
            <person name="Jordens J.Z."/>
        </authorList>
    </citation>
    <scope>NUCLEOTIDE SEQUENCE [LARGE SCALE GENOMIC DNA]</scope>
    <source>
        <strain evidence="11 12">14</strain>
    </source>
</reference>
<dbReference type="SUPFAM" id="SSF57716">
    <property type="entry name" value="Glucocorticoid receptor-like (DNA-binding domain)"/>
    <property type="match status" value="1"/>
</dbReference>
<evidence type="ECO:0000256" key="3">
    <source>
        <dbReference type="ARBA" id="ARBA00022763"/>
    </source>
</evidence>
<dbReference type="GO" id="GO:0003906">
    <property type="term" value="F:DNA-(apurinic or apyrimidinic site) endonuclease activity"/>
    <property type="evidence" value="ECO:0007669"/>
    <property type="project" value="InterPro"/>
</dbReference>
<keyword evidence="5" id="KW-0238">DNA-binding</keyword>
<feature type="domain" description="Formamidopyrimidine-DNA glycosylase catalytic" evidence="10">
    <location>
        <begin position="2"/>
        <end position="116"/>
    </location>
</feature>
<evidence type="ECO:0000256" key="8">
    <source>
        <dbReference type="ARBA" id="ARBA00023268"/>
    </source>
</evidence>
<dbReference type="Gene3D" id="3.20.190.10">
    <property type="entry name" value="MutM-like, N-terminal"/>
    <property type="match status" value="1"/>
</dbReference>
<keyword evidence="4 11" id="KW-0378">Hydrolase</keyword>